<dbReference type="GO" id="GO:0097053">
    <property type="term" value="P:L-kynurenine catabolic process"/>
    <property type="evidence" value="ECO:0007669"/>
    <property type="project" value="UniProtKB-UniRule"/>
</dbReference>
<dbReference type="GO" id="GO:0019805">
    <property type="term" value="P:quinolinate biosynthetic process"/>
    <property type="evidence" value="ECO:0007669"/>
    <property type="project" value="UniProtKB-UniRule"/>
</dbReference>
<gene>
    <name evidence="4 7" type="primary">kynU</name>
    <name evidence="7" type="ORF">DS832_07655</name>
</gene>
<dbReference type="GO" id="GO:0030170">
    <property type="term" value="F:pyridoxal phosphate binding"/>
    <property type="evidence" value="ECO:0007669"/>
    <property type="project" value="UniProtKB-UniRule"/>
</dbReference>
<keyword evidence="3 4" id="KW-0663">Pyridoxal phosphate</keyword>
<comment type="cofactor">
    <cofactor evidence="4 6">
        <name>pyridoxal 5'-phosphate</name>
        <dbReference type="ChEBI" id="CHEBI:597326"/>
    </cofactor>
</comment>
<feature type="binding site" evidence="4">
    <location>
        <position position="208"/>
    </location>
    <ligand>
        <name>pyridoxal 5'-phosphate</name>
        <dbReference type="ChEBI" id="CHEBI:597326"/>
    </ligand>
</feature>
<evidence type="ECO:0000256" key="5">
    <source>
        <dbReference type="NCBIfam" id="TIGR01814"/>
    </source>
</evidence>
<evidence type="ECO:0000256" key="3">
    <source>
        <dbReference type="ARBA" id="ARBA00022898"/>
    </source>
</evidence>
<feature type="binding site" evidence="4">
    <location>
        <position position="99"/>
    </location>
    <ligand>
        <name>pyridoxal 5'-phosphate</name>
        <dbReference type="ChEBI" id="CHEBI:597326"/>
    </ligand>
</feature>
<name>A0A417Z420_9LACO</name>
<feature type="binding site" evidence="4">
    <location>
        <position position="211"/>
    </location>
    <ligand>
        <name>pyridoxal 5'-phosphate</name>
        <dbReference type="ChEBI" id="CHEBI:597326"/>
    </ligand>
</feature>
<evidence type="ECO:0000256" key="4">
    <source>
        <dbReference type="HAMAP-Rule" id="MF_01970"/>
    </source>
</evidence>
<feature type="binding site" evidence="4">
    <location>
        <begin position="127"/>
        <end position="130"/>
    </location>
    <ligand>
        <name>pyridoxal 5'-phosphate</name>
        <dbReference type="ChEBI" id="CHEBI:597326"/>
    </ligand>
</feature>
<dbReference type="SUPFAM" id="SSF53383">
    <property type="entry name" value="PLP-dependent transferases"/>
    <property type="match status" value="1"/>
</dbReference>
<protein>
    <recommendedName>
        <fullName evidence="4 5">Kynureninase</fullName>
        <ecNumber evidence="4 5">3.7.1.3</ecNumber>
    </recommendedName>
    <alternativeName>
        <fullName evidence="4">L-kynurenine hydrolase</fullName>
    </alternativeName>
</protein>
<evidence type="ECO:0000313" key="8">
    <source>
        <dbReference type="Proteomes" id="UP000284822"/>
    </source>
</evidence>
<dbReference type="GO" id="GO:0019441">
    <property type="term" value="P:L-tryptophan catabolic process to kynurenine"/>
    <property type="evidence" value="ECO:0007669"/>
    <property type="project" value="TreeGrafter"/>
</dbReference>
<comment type="catalytic activity">
    <reaction evidence="4 6">
        <text>L-kynurenine + H2O = anthranilate + L-alanine + H(+)</text>
        <dbReference type="Rhea" id="RHEA:16813"/>
        <dbReference type="ChEBI" id="CHEBI:15377"/>
        <dbReference type="ChEBI" id="CHEBI:15378"/>
        <dbReference type="ChEBI" id="CHEBI:16567"/>
        <dbReference type="ChEBI" id="CHEBI:57959"/>
        <dbReference type="ChEBI" id="CHEBI:57972"/>
        <dbReference type="EC" id="3.7.1.3"/>
    </reaction>
</comment>
<feature type="binding site" evidence="4">
    <location>
        <position position="262"/>
    </location>
    <ligand>
        <name>pyridoxal 5'-phosphate</name>
        <dbReference type="ChEBI" id="CHEBI:597326"/>
    </ligand>
</feature>
<dbReference type="RefSeq" id="WP_118911054.1">
    <property type="nucleotide sequence ID" value="NZ_QOCS01000019.1"/>
</dbReference>
<feature type="modified residue" description="N6-(pyridoxal phosphate)lysine" evidence="4">
    <location>
        <position position="234"/>
    </location>
</feature>
<comment type="caution">
    <text evidence="7">The sequence shown here is derived from an EMBL/GenBank/DDBJ whole genome shotgun (WGS) entry which is preliminary data.</text>
</comment>
<reference evidence="7 8" key="1">
    <citation type="submission" date="2018-07" db="EMBL/GenBank/DDBJ databases">
        <title>Genome sequences of six Lactobacillus spp. isolated from bumble bee guts.</title>
        <authorList>
            <person name="Motta E.V.S."/>
            <person name="Moran N.A."/>
        </authorList>
    </citation>
    <scope>NUCLEOTIDE SEQUENCE [LARGE SCALE GENOMIC DNA]</scope>
    <source>
        <strain evidence="7 8">LV-8.1</strain>
    </source>
</reference>
<comment type="pathway">
    <text evidence="4 6">Amino-acid degradation; L-kynurenine degradation; L-alanine and anthranilate from L-kynurenine: step 1/1.</text>
</comment>
<dbReference type="PANTHER" id="PTHR14084:SF0">
    <property type="entry name" value="KYNURENINASE"/>
    <property type="match status" value="1"/>
</dbReference>
<dbReference type="Pfam" id="PF22580">
    <property type="entry name" value="KYNU_C"/>
    <property type="match status" value="1"/>
</dbReference>
<dbReference type="EC" id="3.7.1.3" evidence="4 5"/>
<dbReference type="Proteomes" id="UP000284822">
    <property type="component" value="Unassembled WGS sequence"/>
</dbReference>
<dbReference type="InterPro" id="IPR015422">
    <property type="entry name" value="PyrdxlP-dep_Trfase_small"/>
</dbReference>
<feature type="binding site" evidence="4">
    <location>
        <position position="233"/>
    </location>
    <ligand>
        <name>pyridoxal 5'-phosphate</name>
        <dbReference type="ChEBI" id="CHEBI:597326"/>
    </ligand>
</feature>
<comment type="catalytic activity">
    <reaction evidence="6">
        <text>3-hydroxy-L-kynurenine + H2O = 3-hydroxyanthranilate + L-alanine + H(+)</text>
        <dbReference type="Rhea" id="RHEA:25143"/>
        <dbReference type="ChEBI" id="CHEBI:15377"/>
        <dbReference type="ChEBI" id="CHEBI:15378"/>
        <dbReference type="ChEBI" id="CHEBI:36559"/>
        <dbReference type="ChEBI" id="CHEBI:57972"/>
        <dbReference type="ChEBI" id="CHEBI:58125"/>
        <dbReference type="EC" id="3.7.1.3"/>
    </reaction>
</comment>
<dbReference type="InterPro" id="IPR015421">
    <property type="entry name" value="PyrdxlP-dep_Trfase_major"/>
</dbReference>
<organism evidence="7 8">
    <name type="scientific">Bombilactobacillus bombi</name>
    <dbReference type="NCBI Taxonomy" id="1303590"/>
    <lineage>
        <taxon>Bacteria</taxon>
        <taxon>Bacillati</taxon>
        <taxon>Bacillota</taxon>
        <taxon>Bacilli</taxon>
        <taxon>Lactobacillales</taxon>
        <taxon>Lactobacillaceae</taxon>
        <taxon>Bombilactobacillus</taxon>
    </lineage>
</organism>
<accession>A0A417Z420</accession>
<dbReference type="InterPro" id="IPR010111">
    <property type="entry name" value="Kynureninase"/>
</dbReference>
<dbReference type="NCBIfam" id="TIGR01814">
    <property type="entry name" value="kynureninase"/>
    <property type="match status" value="1"/>
</dbReference>
<dbReference type="PIRSF" id="PIRSF038800">
    <property type="entry name" value="KYNU"/>
    <property type="match status" value="1"/>
</dbReference>
<dbReference type="UniPathway" id="UPA00334">
    <property type="reaction ID" value="UER00455"/>
</dbReference>
<comment type="subunit">
    <text evidence="4 6">Homodimer.</text>
</comment>
<dbReference type="AlphaFoldDB" id="A0A417Z420"/>
<sequence>MKYQFTNDLKQAQELDQNDPLASIRDHFYIQPGQIYMDGNSLGLASKDAEQALLKMMDVWKTQGINIWDDYFHYGMQLGAKCAQLINAKDNEVLITGSTTSNVHSAVSTLYHPTKERYKILVDDLNFPTDRYAIDSEVRLKGYTPQEAVKVVKSPDGKYIDEDAVIEAMTDDVALILLPTVLYRSAQILDMERITKAAHERDIIIGWDLCHAIGAIPMDFEKVQPDFAIWCTYKYLSAGPGSIAGLYLNQKHFDKQPGLAGWWGNRDDTQFQLKHQFEHQQDVSGWQIGTPTMLAMAPLEGTLNLINSIGMDKIRTKSLKITAYLMYLIDEKLAQYGCTVGNPREDDKRGGHVCLEHPHGYQISLALKERNVIPDFREPDVIRLAPIALYTSYQEVYQMVEILEDILKNKTYEQYSEKRGLVV</sequence>
<keyword evidence="2 4" id="KW-0378">Hydrolase</keyword>
<proteinExistence type="inferred from homology"/>
<evidence type="ECO:0000256" key="6">
    <source>
        <dbReference type="PIRNR" id="PIRNR038800"/>
    </source>
</evidence>
<comment type="caution">
    <text evidence="4">Lacks conserved residue(s) required for the propagation of feature annotation.</text>
</comment>
<dbReference type="HAMAP" id="MF_01970">
    <property type="entry name" value="Kynureninase"/>
    <property type="match status" value="1"/>
</dbReference>
<comment type="pathway">
    <text evidence="4 6">Cofactor biosynthesis; NAD(+) biosynthesis; quinolinate from L-kynurenine: step 2/3.</text>
</comment>
<feature type="binding site" evidence="4">
    <location>
        <position position="290"/>
    </location>
    <ligand>
        <name>pyridoxal 5'-phosphate</name>
        <dbReference type="ChEBI" id="CHEBI:597326"/>
    </ligand>
</feature>
<dbReference type="Gene3D" id="3.40.640.10">
    <property type="entry name" value="Type I PLP-dependent aspartate aminotransferase-like (Major domain)"/>
    <property type="match status" value="1"/>
</dbReference>
<dbReference type="PANTHER" id="PTHR14084">
    <property type="entry name" value="KYNURENINASE"/>
    <property type="match status" value="1"/>
</dbReference>
<feature type="binding site" evidence="4">
    <location>
        <position position="100"/>
    </location>
    <ligand>
        <name>pyridoxal 5'-phosphate</name>
        <dbReference type="ChEBI" id="CHEBI:597326"/>
    </ligand>
</feature>
<comment type="similarity">
    <text evidence="4 6">Belongs to the kynureninase family.</text>
</comment>
<evidence type="ECO:0000256" key="2">
    <source>
        <dbReference type="ARBA" id="ARBA00022801"/>
    </source>
</evidence>
<dbReference type="GO" id="GO:0005737">
    <property type="term" value="C:cytoplasm"/>
    <property type="evidence" value="ECO:0007669"/>
    <property type="project" value="UniProtKB-UniRule"/>
</dbReference>
<dbReference type="Gene3D" id="3.90.1150.10">
    <property type="entry name" value="Aspartate Aminotransferase, domain 1"/>
    <property type="match status" value="1"/>
</dbReference>
<dbReference type="InterPro" id="IPR015424">
    <property type="entry name" value="PyrdxlP-dep_Trfase"/>
</dbReference>
<dbReference type="UniPathway" id="UPA00253">
    <property type="reaction ID" value="UER00329"/>
</dbReference>
<comment type="function">
    <text evidence="4 6">Catalyzes the cleavage of L-kynurenine (L-Kyn) and L-3-hydroxykynurenine (L-3OHKyn) into anthranilic acid (AA) and 3-hydroxyanthranilic acid (3-OHAA), respectively.</text>
</comment>
<dbReference type="GO" id="GO:0043420">
    <property type="term" value="P:anthranilate metabolic process"/>
    <property type="evidence" value="ECO:0007669"/>
    <property type="project" value="TreeGrafter"/>
</dbReference>
<keyword evidence="1 4" id="KW-0662">Pyridine nucleotide biosynthesis</keyword>
<evidence type="ECO:0000313" key="7">
    <source>
        <dbReference type="EMBL" id="RHW45445.1"/>
    </source>
</evidence>
<dbReference type="GO" id="GO:0030429">
    <property type="term" value="F:kynureninase activity"/>
    <property type="evidence" value="ECO:0007669"/>
    <property type="project" value="UniProtKB-UniRule"/>
</dbReference>
<evidence type="ECO:0000256" key="1">
    <source>
        <dbReference type="ARBA" id="ARBA00022642"/>
    </source>
</evidence>
<dbReference type="GO" id="GO:0009435">
    <property type="term" value="P:NAD+ biosynthetic process"/>
    <property type="evidence" value="ECO:0007669"/>
    <property type="project" value="UniProtKB-UniRule"/>
</dbReference>
<dbReference type="EMBL" id="QOCS01000019">
    <property type="protein sequence ID" value="RHW45445.1"/>
    <property type="molecule type" value="Genomic_DNA"/>
</dbReference>